<feature type="compositionally biased region" description="Basic and acidic residues" evidence="1">
    <location>
        <begin position="29"/>
        <end position="46"/>
    </location>
</feature>
<feature type="compositionally biased region" description="Low complexity" evidence="1">
    <location>
        <begin position="168"/>
        <end position="186"/>
    </location>
</feature>
<evidence type="ECO:0008006" key="4">
    <source>
        <dbReference type="Google" id="ProtNLM"/>
    </source>
</evidence>
<name>A0ABS3KNM2_9PROT</name>
<dbReference type="Proteomes" id="UP001518989">
    <property type="component" value="Unassembled WGS sequence"/>
</dbReference>
<keyword evidence="3" id="KW-1185">Reference proteome</keyword>
<accession>A0ABS3KNM2</accession>
<sequence>MSTTNGTRDFDDPSRRGRDGLSAVQEDAAALKRDVTTEARETGDQLRAEASDVLGAVQDKGAEVADAVKTKAEDLANQGKEAGADKAEGFAGAVRRVADDLESTSPEIAKHVRSAADSIEGVAGSLRERSVGSLIEEVTGFARRQPAAFFGAAVLAGFAVSRFAKSSATGVPAASPASPSSPAKPSGLTGQAPGWAPSTPGQDARPLTMSAATLGGAAAHRPGTATPGSMPTIDEGTH</sequence>
<organism evidence="2 3">
    <name type="scientific">Roseomonas haemaphysalidis</name>
    <dbReference type="NCBI Taxonomy" id="2768162"/>
    <lineage>
        <taxon>Bacteria</taxon>
        <taxon>Pseudomonadati</taxon>
        <taxon>Pseudomonadota</taxon>
        <taxon>Alphaproteobacteria</taxon>
        <taxon>Acetobacterales</taxon>
        <taxon>Roseomonadaceae</taxon>
        <taxon>Roseomonas</taxon>
    </lineage>
</organism>
<proteinExistence type="predicted"/>
<comment type="caution">
    <text evidence="2">The sequence shown here is derived from an EMBL/GenBank/DDBJ whole genome shotgun (WGS) entry which is preliminary data.</text>
</comment>
<evidence type="ECO:0000313" key="3">
    <source>
        <dbReference type="Proteomes" id="UP001518989"/>
    </source>
</evidence>
<dbReference type="RefSeq" id="WP_207416498.1">
    <property type="nucleotide sequence ID" value="NZ_CP061177.1"/>
</dbReference>
<evidence type="ECO:0000313" key="2">
    <source>
        <dbReference type="EMBL" id="MBO1079064.1"/>
    </source>
</evidence>
<reference evidence="2 3" key="1">
    <citation type="submission" date="2020-09" db="EMBL/GenBank/DDBJ databases">
        <title>Roseomonas.</title>
        <authorList>
            <person name="Zhu W."/>
        </authorList>
    </citation>
    <scope>NUCLEOTIDE SEQUENCE [LARGE SCALE GENOMIC DNA]</scope>
    <source>
        <strain evidence="2 3">573</strain>
    </source>
</reference>
<dbReference type="Gene3D" id="1.20.120.20">
    <property type="entry name" value="Apolipoprotein"/>
    <property type="match status" value="1"/>
</dbReference>
<gene>
    <name evidence="2" type="ORF">IAI61_08480</name>
</gene>
<feature type="region of interest" description="Disordered" evidence="1">
    <location>
        <begin position="168"/>
        <end position="238"/>
    </location>
</feature>
<evidence type="ECO:0000256" key="1">
    <source>
        <dbReference type="SAM" id="MobiDB-lite"/>
    </source>
</evidence>
<feature type="region of interest" description="Disordered" evidence="1">
    <location>
        <begin position="1"/>
        <end position="46"/>
    </location>
</feature>
<feature type="compositionally biased region" description="Basic and acidic residues" evidence="1">
    <location>
        <begin position="8"/>
        <end position="19"/>
    </location>
</feature>
<protein>
    <recommendedName>
        <fullName evidence="4">DUF3618 domain-containing protein</fullName>
    </recommendedName>
</protein>
<dbReference type="EMBL" id="JACTNG010000003">
    <property type="protein sequence ID" value="MBO1079064.1"/>
    <property type="molecule type" value="Genomic_DNA"/>
</dbReference>